<evidence type="ECO:0000256" key="4">
    <source>
        <dbReference type="ARBA" id="ARBA00022741"/>
    </source>
</evidence>
<evidence type="ECO:0000256" key="15">
    <source>
        <dbReference type="ARBA" id="ARBA00047984"/>
    </source>
</evidence>
<dbReference type="PROSITE" id="PS00039">
    <property type="entry name" value="DEAD_ATP_HELICASE"/>
    <property type="match status" value="1"/>
</dbReference>
<proteinExistence type="inferred from homology"/>
<evidence type="ECO:0000256" key="1">
    <source>
        <dbReference type="ARBA" id="ARBA00004123"/>
    </source>
</evidence>
<keyword evidence="6 17" id="KW-0347">Helicase</keyword>
<keyword evidence="4 17" id="KW-0547">Nucleotide-binding</keyword>
<keyword evidence="23" id="KW-1185">Reference proteome</keyword>
<evidence type="ECO:0000256" key="12">
    <source>
        <dbReference type="ARBA" id="ARBA00024374"/>
    </source>
</evidence>
<evidence type="ECO:0000256" key="17">
    <source>
        <dbReference type="RuleBase" id="RU000492"/>
    </source>
</evidence>
<dbReference type="CDD" id="cd17954">
    <property type="entry name" value="DEADc_DDX47"/>
    <property type="match status" value="1"/>
</dbReference>
<comment type="function">
    <text evidence="10">ATP-dependent rRNA helicase required for pre-ribosomal RNA processing. Involved in the maturation of the 35S-pre-rRNA and to its cleavage to mature 18S rRNA.</text>
</comment>
<evidence type="ECO:0000259" key="21">
    <source>
        <dbReference type="PROSITE" id="PS51195"/>
    </source>
</evidence>
<evidence type="ECO:0000256" key="13">
    <source>
        <dbReference type="ARBA" id="ARBA00024394"/>
    </source>
</evidence>
<evidence type="ECO:0000256" key="16">
    <source>
        <dbReference type="PROSITE-ProRule" id="PRU00552"/>
    </source>
</evidence>
<dbReference type="GO" id="GO:0042254">
    <property type="term" value="P:ribosome biogenesis"/>
    <property type="evidence" value="ECO:0007669"/>
    <property type="project" value="UniProtKB-KW"/>
</dbReference>
<dbReference type="Pfam" id="PF00270">
    <property type="entry name" value="DEAD"/>
    <property type="match status" value="1"/>
</dbReference>
<evidence type="ECO:0000256" key="14">
    <source>
        <dbReference type="ARBA" id="ARBA00024398"/>
    </source>
</evidence>
<dbReference type="SUPFAM" id="SSF53335">
    <property type="entry name" value="S-adenosyl-L-methionine-dependent methyltransferases"/>
    <property type="match status" value="1"/>
</dbReference>
<keyword evidence="9" id="KW-0539">Nucleus</keyword>
<comment type="subunit">
    <text evidence="12">Interacts with the SSU processome.</text>
</comment>
<dbReference type="InterPro" id="IPR029063">
    <property type="entry name" value="SAM-dependent_MTases_sf"/>
</dbReference>
<dbReference type="Gene3D" id="3.40.50.300">
    <property type="entry name" value="P-loop containing nucleotide triphosphate hydrolases"/>
    <property type="match status" value="2"/>
</dbReference>
<dbReference type="AlphaFoldDB" id="A0AAN7SXW6"/>
<evidence type="ECO:0000256" key="8">
    <source>
        <dbReference type="ARBA" id="ARBA00022884"/>
    </source>
</evidence>
<dbReference type="InterPro" id="IPR001650">
    <property type="entry name" value="Helicase_C-like"/>
</dbReference>
<dbReference type="InterPro" id="IPR000629">
    <property type="entry name" value="RNA-helicase_DEAD-box_CS"/>
</dbReference>
<feature type="domain" description="Helicase C-terminal" evidence="20">
    <location>
        <begin position="542"/>
        <end position="702"/>
    </location>
</feature>
<evidence type="ECO:0000256" key="11">
    <source>
        <dbReference type="ARBA" id="ARBA00024350"/>
    </source>
</evidence>
<dbReference type="InterPro" id="IPR044765">
    <property type="entry name" value="DDX47/Rrp3_DEADc"/>
</dbReference>
<keyword evidence="3" id="KW-0690">Ribosome biogenesis</keyword>
<evidence type="ECO:0000256" key="2">
    <source>
        <dbReference type="ARBA" id="ARBA00012552"/>
    </source>
</evidence>
<sequence length="757" mass="84827">MTSGSQDQNERPYYAALYEHDLTDIPEPISKILEAYSGIPHGEQKEHILKLRNRAYEAHPYPCLGRFRFLELDLSTHPLYNEYVLPRLKEGNGQSGPIFLDLGTCLGQDLRKLIYDGVNPQQLYGADLVPAFIDAGYELFKDKGKFPPDHFVCPADVFDMSSGNKLSTMDGKADIVQAAAVFHLFDMEQQLAVARRCMRLLKKVPETRCLVLGGQAGNVNAKERVRAYGAKQYWHNEESWRKLWEEICSEEEFRDVVKRVVVQAELRERTMVLPLYGVSKMPPYKKRKLSHNSSSSEESDHEEVAVREDGEDVGDQPSTTEKEAESKTFQELGLIDQLCEACEQLGYKKPTPIQAQSIPLALQGRDIIGLAETGSGKTAAFVLPILQALMEKQQVLHSLILAPTRELAYQIGENISALGAFIGVKKAVLVGGVDMMPQAIALGKKPHIIVATPGRLLDHLENTKGFSLRQLKFLVMDEADRMLDLDFGAILEKILKNVPKEGRRTFLFSATMSSKIESLQRAGLSNPVRVSVSRDKYQTVEKLKQSFYLIPHKHKDIWLVHVLNKFAGQTGIIFTRTVNEAQRLFIMLKALGFSSVPIHGQLSQNARLEALNKFRAKSKNLLVATDVAARGLDIPSMDLVINYDLPDSSKTYVHRVGRTARAGKSGVAISMVTQYDAELWLRIEHALGKKIENHDYDAEKGEAMVFANSVSEAQKTATLEMKDLHENRGKKGATLRNTRGKKTVVKRRRDEMDADVG</sequence>
<keyword evidence="7 17" id="KW-0067">ATP-binding</keyword>
<comment type="similarity">
    <text evidence="11">Belongs to the DEAD box helicase family. DDX47/RRP3 subfamily.</text>
</comment>
<dbReference type="InterPro" id="IPR011545">
    <property type="entry name" value="DEAD/DEAH_box_helicase_dom"/>
</dbReference>
<dbReference type="GO" id="GO:0005829">
    <property type="term" value="C:cytosol"/>
    <property type="evidence" value="ECO:0007669"/>
    <property type="project" value="TreeGrafter"/>
</dbReference>
<dbReference type="SUPFAM" id="SSF52540">
    <property type="entry name" value="P-loop containing nucleoside triphosphate hydrolases"/>
    <property type="match status" value="1"/>
</dbReference>
<dbReference type="SMART" id="SM00490">
    <property type="entry name" value="HELICc"/>
    <property type="match status" value="1"/>
</dbReference>
<evidence type="ECO:0000256" key="7">
    <source>
        <dbReference type="ARBA" id="ARBA00022840"/>
    </source>
</evidence>
<feature type="short sequence motif" description="Q motif" evidence="16">
    <location>
        <begin position="327"/>
        <end position="355"/>
    </location>
</feature>
<reference evidence="22 23" key="1">
    <citation type="submission" date="2023-08" db="EMBL/GenBank/DDBJ databases">
        <title>Black Yeasts Isolated from many extreme environments.</title>
        <authorList>
            <person name="Coleine C."/>
            <person name="Stajich J.E."/>
            <person name="Selbmann L."/>
        </authorList>
    </citation>
    <scope>NUCLEOTIDE SEQUENCE [LARGE SCALE GENOMIC DNA]</scope>
    <source>
        <strain evidence="22 23">CCFEE 5910</strain>
    </source>
</reference>
<evidence type="ECO:0000256" key="9">
    <source>
        <dbReference type="ARBA" id="ARBA00023242"/>
    </source>
</evidence>
<keyword evidence="8" id="KW-0694">RNA-binding</keyword>
<evidence type="ECO:0000256" key="5">
    <source>
        <dbReference type="ARBA" id="ARBA00022801"/>
    </source>
</evidence>
<dbReference type="InterPro" id="IPR014001">
    <property type="entry name" value="Helicase_ATP-bd"/>
</dbReference>
<dbReference type="Proteomes" id="UP001309876">
    <property type="component" value="Unassembled WGS sequence"/>
</dbReference>
<evidence type="ECO:0000256" key="3">
    <source>
        <dbReference type="ARBA" id="ARBA00022517"/>
    </source>
</evidence>
<feature type="domain" description="DEAD-box RNA helicase Q" evidence="21">
    <location>
        <begin position="327"/>
        <end position="355"/>
    </location>
</feature>
<evidence type="ECO:0000256" key="10">
    <source>
        <dbReference type="ARBA" id="ARBA00024301"/>
    </source>
</evidence>
<protein>
    <recommendedName>
        <fullName evidence="14">ATP-dependent rRNA helicase RRP3</fullName>
        <ecNumber evidence="2">3.6.4.13</ecNumber>
    </recommendedName>
    <alternativeName>
        <fullName evidence="13">ATP-dependent rRNA helicase rrp3</fullName>
    </alternativeName>
</protein>
<comment type="subcellular location">
    <subcellularLocation>
        <location evidence="1">Nucleus</location>
    </subcellularLocation>
</comment>
<evidence type="ECO:0000256" key="18">
    <source>
        <dbReference type="SAM" id="MobiDB-lite"/>
    </source>
</evidence>
<dbReference type="GO" id="GO:0003723">
    <property type="term" value="F:RNA binding"/>
    <property type="evidence" value="ECO:0007669"/>
    <property type="project" value="UniProtKB-KW"/>
</dbReference>
<evidence type="ECO:0000256" key="6">
    <source>
        <dbReference type="ARBA" id="ARBA00022806"/>
    </source>
</evidence>
<dbReference type="PROSITE" id="PS51192">
    <property type="entry name" value="HELICASE_ATP_BIND_1"/>
    <property type="match status" value="1"/>
</dbReference>
<feature type="region of interest" description="Disordered" evidence="18">
    <location>
        <begin position="728"/>
        <end position="757"/>
    </location>
</feature>
<keyword evidence="5 17" id="KW-0378">Hydrolase</keyword>
<dbReference type="InterPro" id="IPR050079">
    <property type="entry name" value="DEAD_box_RNA_helicase"/>
</dbReference>
<dbReference type="EC" id="3.6.4.13" evidence="2"/>
<dbReference type="PROSITE" id="PS51195">
    <property type="entry name" value="Q_MOTIF"/>
    <property type="match status" value="1"/>
</dbReference>
<dbReference type="EMBL" id="JAVRRJ010000005">
    <property type="protein sequence ID" value="KAK5084439.1"/>
    <property type="molecule type" value="Genomic_DNA"/>
</dbReference>
<dbReference type="GO" id="GO:0005634">
    <property type="term" value="C:nucleus"/>
    <property type="evidence" value="ECO:0007669"/>
    <property type="project" value="UniProtKB-SubCell"/>
</dbReference>
<feature type="compositionally biased region" description="Basic residues" evidence="18">
    <location>
        <begin position="730"/>
        <end position="747"/>
    </location>
</feature>
<feature type="domain" description="Helicase ATP-binding" evidence="19">
    <location>
        <begin position="358"/>
        <end position="530"/>
    </location>
</feature>
<dbReference type="Pfam" id="PF00271">
    <property type="entry name" value="Helicase_C"/>
    <property type="match status" value="1"/>
</dbReference>
<gene>
    <name evidence="22" type="primary">RRP3</name>
    <name evidence="22" type="ORF">LTR05_005515</name>
</gene>
<comment type="caution">
    <text evidence="22">The sequence shown here is derived from an EMBL/GenBank/DDBJ whole genome shotgun (WGS) entry which is preliminary data.</text>
</comment>
<organism evidence="22 23">
    <name type="scientific">Lithohypha guttulata</name>
    <dbReference type="NCBI Taxonomy" id="1690604"/>
    <lineage>
        <taxon>Eukaryota</taxon>
        <taxon>Fungi</taxon>
        <taxon>Dikarya</taxon>
        <taxon>Ascomycota</taxon>
        <taxon>Pezizomycotina</taxon>
        <taxon>Eurotiomycetes</taxon>
        <taxon>Chaetothyriomycetidae</taxon>
        <taxon>Chaetothyriales</taxon>
        <taxon>Trichomeriaceae</taxon>
        <taxon>Lithohypha</taxon>
    </lineage>
</organism>
<dbReference type="SMART" id="SM00487">
    <property type="entry name" value="DEXDc"/>
    <property type="match status" value="1"/>
</dbReference>
<accession>A0AAN7SXW6</accession>
<name>A0AAN7SXW6_9EURO</name>
<evidence type="ECO:0000313" key="23">
    <source>
        <dbReference type="Proteomes" id="UP001309876"/>
    </source>
</evidence>
<dbReference type="InterPro" id="IPR014014">
    <property type="entry name" value="RNA_helicase_DEAD_Q_motif"/>
</dbReference>
<feature type="region of interest" description="Disordered" evidence="18">
    <location>
        <begin position="285"/>
        <end position="328"/>
    </location>
</feature>
<dbReference type="Gene3D" id="3.40.50.150">
    <property type="entry name" value="Vaccinia Virus protein VP39"/>
    <property type="match status" value="1"/>
</dbReference>
<dbReference type="CDD" id="cd18787">
    <property type="entry name" value="SF2_C_DEAD"/>
    <property type="match status" value="1"/>
</dbReference>
<dbReference type="GO" id="GO:0010467">
    <property type="term" value="P:gene expression"/>
    <property type="evidence" value="ECO:0007669"/>
    <property type="project" value="UniProtKB-ARBA"/>
</dbReference>
<dbReference type="PROSITE" id="PS51194">
    <property type="entry name" value="HELICASE_CTER"/>
    <property type="match status" value="1"/>
</dbReference>
<dbReference type="GO" id="GO:0016787">
    <property type="term" value="F:hydrolase activity"/>
    <property type="evidence" value="ECO:0007669"/>
    <property type="project" value="UniProtKB-KW"/>
</dbReference>
<dbReference type="PANTHER" id="PTHR47959:SF20">
    <property type="entry name" value="RNA HELICASE"/>
    <property type="match status" value="1"/>
</dbReference>
<comment type="catalytic activity">
    <reaction evidence="15">
        <text>ATP + H2O = ADP + phosphate + H(+)</text>
        <dbReference type="Rhea" id="RHEA:13065"/>
        <dbReference type="ChEBI" id="CHEBI:15377"/>
        <dbReference type="ChEBI" id="CHEBI:15378"/>
        <dbReference type="ChEBI" id="CHEBI:30616"/>
        <dbReference type="ChEBI" id="CHEBI:43474"/>
        <dbReference type="ChEBI" id="CHEBI:456216"/>
        <dbReference type="EC" id="3.6.4.13"/>
    </reaction>
</comment>
<dbReference type="InterPro" id="IPR027417">
    <property type="entry name" value="P-loop_NTPase"/>
</dbReference>
<evidence type="ECO:0000259" key="20">
    <source>
        <dbReference type="PROSITE" id="PS51194"/>
    </source>
</evidence>
<dbReference type="GO" id="GO:0003724">
    <property type="term" value="F:RNA helicase activity"/>
    <property type="evidence" value="ECO:0007669"/>
    <property type="project" value="UniProtKB-EC"/>
</dbReference>
<evidence type="ECO:0000259" key="19">
    <source>
        <dbReference type="PROSITE" id="PS51192"/>
    </source>
</evidence>
<evidence type="ECO:0000313" key="22">
    <source>
        <dbReference type="EMBL" id="KAK5084439.1"/>
    </source>
</evidence>
<dbReference type="PANTHER" id="PTHR47959">
    <property type="entry name" value="ATP-DEPENDENT RNA HELICASE RHLE-RELATED"/>
    <property type="match status" value="1"/>
</dbReference>
<dbReference type="GO" id="GO:0005524">
    <property type="term" value="F:ATP binding"/>
    <property type="evidence" value="ECO:0007669"/>
    <property type="project" value="UniProtKB-KW"/>
</dbReference>